<proteinExistence type="predicted"/>
<dbReference type="HOGENOM" id="CLU_3381985_0_0_11"/>
<dbReference type="STRING" id="326424.FRAAL5634"/>
<keyword evidence="3" id="KW-1185">Reference proteome</keyword>
<name>Q0RE45_FRAAA</name>
<gene>
    <name evidence="2" type="ordered locus">FRAAL5634</name>
</gene>
<protein>
    <submittedName>
        <fullName evidence="2">Uncharacterized protein</fullName>
    </submittedName>
</protein>
<reference evidence="2 3" key="1">
    <citation type="journal article" date="2007" name="Genome Res.">
        <title>Genome characteristics of facultatively symbiotic Frankia sp. strains reflect host range and host plant biogeography.</title>
        <authorList>
            <person name="Normand P."/>
            <person name="Lapierre P."/>
            <person name="Tisa L.S."/>
            <person name="Gogarten J.P."/>
            <person name="Alloisio N."/>
            <person name="Bagnarol E."/>
            <person name="Bassi C.A."/>
            <person name="Berry A.M."/>
            <person name="Bickhart D.M."/>
            <person name="Choisne N."/>
            <person name="Couloux A."/>
            <person name="Cournoyer B."/>
            <person name="Cruveiller S."/>
            <person name="Daubin V."/>
            <person name="Demange N."/>
            <person name="Francino M.P."/>
            <person name="Goltsman E."/>
            <person name="Huang Y."/>
            <person name="Kopp O.R."/>
            <person name="Labarre L."/>
            <person name="Lapidus A."/>
            <person name="Lavire C."/>
            <person name="Marechal J."/>
            <person name="Martinez M."/>
            <person name="Mastronunzio J.E."/>
            <person name="Mullin B.C."/>
            <person name="Niemann J."/>
            <person name="Pujic P."/>
            <person name="Rawnsley T."/>
            <person name="Rouy Z."/>
            <person name="Schenowitz C."/>
            <person name="Sellstedt A."/>
            <person name="Tavares F."/>
            <person name="Tomkins J.P."/>
            <person name="Vallenet D."/>
            <person name="Valverde C."/>
            <person name="Wall L.G."/>
            <person name="Wang Y."/>
            <person name="Medigue C."/>
            <person name="Benson D.R."/>
        </authorList>
    </citation>
    <scope>NUCLEOTIDE SEQUENCE [LARGE SCALE GENOMIC DNA]</scope>
    <source>
        <strain evidence="3">DSM 45986 / CECT 9034 / ACN14a</strain>
    </source>
</reference>
<evidence type="ECO:0000313" key="2">
    <source>
        <dbReference type="EMBL" id="CAJ64267.1"/>
    </source>
</evidence>
<evidence type="ECO:0000313" key="3">
    <source>
        <dbReference type="Proteomes" id="UP000000657"/>
    </source>
</evidence>
<evidence type="ECO:0000256" key="1">
    <source>
        <dbReference type="SAM" id="MobiDB-lite"/>
    </source>
</evidence>
<sequence length="33" mass="3578">MYREMGAATMPDAARRQVRATSGRIAARPSDLA</sequence>
<organism evidence="2 3">
    <name type="scientific">Frankia alni (strain DSM 45986 / CECT 9034 / ACN14a)</name>
    <dbReference type="NCBI Taxonomy" id="326424"/>
    <lineage>
        <taxon>Bacteria</taxon>
        <taxon>Bacillati</taxon>
        <taxon>Actinomycetota</taxon>
        <taxon>Actinomycetes</taxon>
        <taxon>Frankiales</taxon>
        <taxon>Frankiaceae</taxon>
        <taxon>Frankia</taxon>
    </lineage>
</organism>
<accession>Q0RE45</accession>
<feature type="region of interest" description="Disordered" evidence="1">
    <location>
        <begin position="1"/>
        <end position="33"/>
    </location>
</feature>
<dbReference type="EMBL" id="CT573213">
    <property type="protein sequence ID" value="CAJ64267.1"/>
    <property type="molecule type" value="Genomic_DNA"/>
</dbReference>
<dbReference type="Proteomes" id="UP000000657">
    <property type="component" value="Chromosome"/>
</dbReference>
<dbReference type="AlphaFoldDB" id="Q0RE45"/>
<dbReference type="KEGG" id="fal:FRAAL5634"/>